<name>A0A1I2YMK1_9BACT</name>
<dbReference type="RefSeq" id="WP_092104864.1">
    <property type="nucleotide sequence ID" value="NZ_FOOT01000009.1"/>
</dbReference>
<protein>
    <recommendedName>
        <fullName evidence="3">DUF4864 domain-containing protein</fullName>
    </recommendedName>
</protein>
<reference evidence="2" key="1">
    <citation type="submission" date="2016-10" db="EMBL/GenBank/DDBJ databases">
        <authorList>
            <person name="Varghese N."/>
            <person name="Submissions S."/>
        </authorList>
    </citation>
    <scope>NUCLEOTIDE SEQUENCE [LARGE SCALE GENOMIC DNA]</scope>
    <source>
        <strain evidence="2">LP51</strain>
    </source>
</reference>
<proteinExistence type="predicted"/>
<dbReference type="AlphaFoldDB" id="A0A1I2YMK1"/>
<dbReference type="OrthoDB" id="850536at2"/>
<keyword evidence="2" id="KW-1185">Reference proteome</keyword>
<accession>A0A1I2YMK1</accession>
<evidence type="ECO:0000313" key="1">
    <source>
        <dbReference type="EMBL" id="SFH26798.1"/>
    </source>
</evidence>
<dbReference type="PANTHER" id="PTHR35716">
    <property type="entry name" value="OS05G0574700 PROTEIN-RELATED"/>
    <property type="match status" value="1"/>
</dbReference>
<sequence length="186" mass="21242">MRVRDNIFDKIMLAIGVLLLGMFCMQFPATPTTGEHHYASYTSANTDIAHTSKWTYLKPDKALSPHQVIDIQLRALQQNDPADSGVITLFNFSSPSNRAYLGPLKHFRLMVREPSFRPILNFKSYKTGQLVVDGKNAYQLVVVETSEGRQEAFMFILTKQRRGTYKDCWMTEGIARMETSHFTSQL</sequence>
<evidence type="ECO:0008006" key="3">
    <source>
        <dbReference type="Google" id="ProtNLM"/>
    </source>
</evidence>
<dbReference type="InterPro" id="IPR032347">
    <property type="entry name" value="DUF4864"/>
</dbReference>
<dbReference type="Pfam" id="PF16156">
    <property type="entry name" value="DUF4864"/>
    <property type="match status" value="1"/>
</dbReference>
<evidence type="ECO:0000313" key="2">
    <source>
        <dbReference type="Proteomes" id="UP000198724"/>
    </source>
</evidence>
<dbReference type="EMBL" id="FOOT01000009">
    <property type="protein sequence ID" value="SFH26798.1"/>
    <property type="molecule type" value="Genomic_DNA"/>
</dbReference>
<organism evidence="1 2">
    <name type="scientific">Pontibacter chinhatensis</name>
    <dbReference type="NCBI Taxonomy" id="1436961"/>
    <lineage>
        <taxon>Bacteria</taxon>
        <taxon>Pseudomonadati</taxon>
        <taxon>Bacteroidota</taxon>
        <taxon>Cytophagia</taxon>
        <taxon>Cytophagales</taxon>
        <taxon>Hymenobacteraceae</taxon>
        <taxon>Pontibacter</taxon>
    </lineage>
</organism>
<dbReference type="Proteomes" id="UP000198724">
    <property type="component" value="Unassembled WGS sequence"/>
</dbReference>
<gene>
    <name evidence="1" type="ORF">SAMN05421739_10911</name>
</gene>
<dbReference type="STRING" id="1436961.SAMN05421739_10911"/>